<dbReference type="SMART" id="SM00387">
    <property type="entry name" value="HATPase_c"/>
    <property type="match status" value="1"/>
</dbReference>
<evidence type="ECO:0000259" key="11">
    <source>
        <dbReference type="PROSITE" id="PS50109"/>
    </source>
</evidence>
<comment type="catalytic activity">
    <reaction evidence="1">
        <text>ATP + protein L-histidine = ADP + protein N-phospho-L-histidine.</text>
        <dbReference type="EC" id="2.7.13.3"/>
    </reaction>
</comment>
<dbReference type="CDD" id="cd00075">
    <property type="entry name" value="HATPase"/>
    <property type="match status" value="1"/>
</dbReference>
<dbReference type="OrthoDB" id="9815202at2"/>
<evidence type="ECO:0000256" key="9">
    <source>
        <dbReference type="ARBA" id="ARBA00023136"/>
    </source>
</evidence>
<feature type="transmembrane region" description="Helical" evidence="10">
    <location>
        <begin position="12"/>
        <end position="31"/>
    </location>
</feature>
<dbReference type="SUPFAM" id="SSF55874">
    <property type="entry name" value="ATPase domain of HSP90 chaperone/DNA topoisomerase II/histidine kinase"/>
    <property type="match status" value="1"/>
</dbReference>
<evidence type="ECO:0000256" key="4">
    <source>
        <dbReference type="ARBA" id="ARBA00022553"/>
    </source>
</evidence>
<keyword evidence="4" id="KW-0597">Phosphoprotein</keyword>
<dbReference type="CDD" id="cd00082">
    <property type="entry name" value="HisKA"/>
    <property type="match status" value="1"/>
</dbReference>
<keyword evidence="5" id="KW-0808">Transferase</keyword>
<dbReference type="Proteomes" id="UP000027647">
    <property type="component" value="Unassembled WGS sequence"/>
</dbReference>
<dbReference type="InterPro" id="IPR003594">
    <property type="entry name" value="HATPase_dom"/>
</dbReference>
<evidence type="ECO:0000313" key="12">
    <source>
        <dbReference type="EMBL" id="KEO89142.1"/>
    </source>
</evidence>
<evidence type="ECO:0000256" key="1">
    <source>
        <dbReference type="ARBA" id="ARBA00000085"/>
    </source>
</evidence>
<dbReference type="STRING" id="1044.EH31_13995"/>
<proteinExistence type="predicted"/>
<dbReference type="GO" id="GO:0005886">
    <property type="term" value="C:plasma membrane"/>
    <property type="evidence" value="ECO:0007669"/>
    <property type="project" value="TreeGrafter"/>
</dbReference>
<dbReference type="Gene3D" id="3.30.565.10">
    <property type="entry name" value="Histidine kinase-like ATPase, C-terminal domain"/>
    <property type="match status" value="1"/>
</dbReference>
<dbReference type="Gene3D" id="1.10.287.130">
    <property type="match status" value="1"/>
</dbReference>
<dbReference type="InterPro" id="IPR005467">
    <property type="entry name" value="His_kinase_dom"/>
</dbReference>
<organism evidence="12 13">
    <name type="scientific">Erythrobacter longus</name>
    <dbReference type="NCBI Taxonomy" id="1044"/>
    <lineage>
        <taxon>Bacteria</taxon>
        <taxon>Pseudomonadati</taxon>
        <taxon>Pseudomonadota</taxon>
        <taxon>Alphaproteobacteria</taxon>
        <taxon>Sphingomonadales</taxon>
        <taxon>Erythrobacteraceae</taxon>
        <taxon>Erythrobacter/Porphyrobacter group</taxon>
        <taxon>Erythrobacter</taxon>
    </lineage>
</organism>
<evidence type="ECO:0000313" key="13">
    <source>
        <dbReference type="Proteomes" id="UP000027647"/>
    </source>
</evidence>
<evidence type="ECO:0000256" key="10">
    <source>
        <dbReference type="SAM" id="Phobius"/>
    </source>
</evidence>
<accession>A0A074MU73</accession>
<sequence>MTLEARRSIFSRLVLAAIGLSLALVLVLWFVTHQTVVTTLNEGAAKEVDVDIAGLVDIYATSGLDELRDRIADRVALTPAEGRTPHYLLANDAGERLAGDLTRWPALDPMVSEAGAIAIGEKSRGFARAVQLGPDLRLLVARRTDASAAVLRNIAIAFAIGGGMFVLLVALLGRLAALDLQRRIGRINLAFREPGKAVELIGVRGRDEIDELAGHSARALERQRGLMEAYKETSEQLAHEMRTPLSHLDNRLLKALQAEPAPRVAERLVEARAEIKRLVQTLESLLDIASSKSRRGDKAGLLPVDLSAMVTSLCELYSGSAEETGHSLTWEIAPGVMIDGEERQLSRLVTNLLDNALKYVPPGGKIEVSVGPGPVLVVSDDGPGISPADRKKIFDRFYRGQGHSHDAHGSGLGLALARAIAERHGLQLTLEDCVSGSSFRLEG</sequence>
<evidence type="ECO:0000256" key="8">
    <source>
        <dbReference type="ARBA" id="ARBA00022989"/>
    </source>
</evidence>
<feature type="domain" description="Histidine kinase" evidence="11">
    <location>
        <begin position="236"/>
        <end position="443"/>
    </location>
</feature>
<keyword evidence="13" id="KW-1185">Reference proteome</keyword>
<dbReference type="PROSITE" id="PS50109">
    <property type="entry name" value="HIS_KIN"/>
    <property type="match status" value="1"/>
</dbReference>
<evidence type="ECO:0000256" key="7">
    <source>
        <dbReference type="ARBA" id="ARBA00022777"/>
    </source>
</evidence>
<feature type="transmembrane region" description="Helical" evidence="10">
    <location>
        <begin position="154"/>
        <end position="177"/>
    </location>
</feature>
<dbReference type="PANTHER" id="PTHR45436:SF8">
    <property type="entry name" value="HISTIDINE KINASE"/>
    <property type="match status" value="1"/>
</dbReference>
<evidence type="ECO:0000256" key="6">
    <source>
        <dbReference type="ARBA" id="ARBA00022692"/>
    </source>
</evidence>
<dbReference type="SUPFAM" id="SSF47384">
    <property type="entry name" value="Homodimeric domain of signal transducing histidine kinase"/>
    <property type="match status" value="1"/>
</dbReference>
<comment type="subcellular location">
    <subcellularLocation>
        <location evidence="2">Membrane</location>
    </subcellularLocation>
</comment>
<dbReference type="AlphaFoldDB" id="A0A074MU73"/>
<dbReference type="RefSeq" id="WP_034961006.1">
    <property type="nucleotide sequence ID" value="NZ_JMIW01000006.1"/>
</dbReference>
<protein>
    <recommendedName>
        <fullName evidence="3">histidine kinase</fullName>
        <ecNumber evidence="3">2.7.13.3</ecNumber>
    </recommendedName>
</protein>
<dbReference type="GO" id="GO:0000155">
    <property type="term" value="F:phosphorelay sensor kinase activity"/>
    <property type="evidence" value="ECO:0007669"/>
    <property type="project" value="InterPro"/>
</dbReference>
<dbReference type="InterPro" id="IPR004358">
    <property type="entry name" value="Sig_transdc_His_kin-like_C"/>
</dbReference>
<keyword evidence="9 10" id="KW-0472">Membrane</keyword>
<gene>
    <name evidence="12" type="ORF">EH31_13995</name>
</gene>
<dbReference type="eggNOG" id="COG0642">
    <property type="taxonomic scope" value="Bacteria"/>
</dbReference>
<dbReference type="Pfam" id="PF02518">
    <property type="entry name" value="HATPase_c"/>
    <property type="match status" value="1"/>
</dbReference>
<evidence type="ECO:0000256" key="5">
    <source>
        <dbReference type="ARBA" id="ARBA00022679"/>
    </source>
</evidence>
<keyword evidence="8 10" id="KW-1133">Transmembrane helix</keyword>
<evidence type="ECO:0000256" key="3">
    <source>
        <dbReference type="ARBA" id="ARBA00012438"/>
    </source>
</evidence>
<name>A0A074MU73_ERYLO</name>
<comment type="caution">
    <text evidence="12">The sequence shown here is derived from an EMBL/GenBank/DDBJ whole genome shotgun (WGS) entry which is preliminary data.</text>
</comment>
<dbReference type="InterPro" id="IPR003661">
    <property type="entry name" value="HisK_dim/P_dom"/>
</dbReference>
<keyword evidence="6 10" id="KW-0812">Transmembrane</keyword>
<keyword evidence="7 12" id="KW-0418">Kinase</keyword>
<dbReference type="PANTHER" id="PTHR45436">
    <property type="entry name" value="SENSOR HISTIDINE KINASE YKOH"/>
    <property type="match status" value="1"/>
</dbReference>
<dbReference type="InterPro" id="IPR036890">
    <property type="entry name" value="HATPase_C_sf"/>
</dbReference>
<reference evidence="12 13" key="1">
    <citation type="submission" date="2014-04" db="EMBL/GenBank/DDBJ databases">
        <title>A comprehensive comparison of genomes of Erythrobacter spp. strains.</title>
        <authorList>
            <person name="Zheng Q."/>
        </authorList>
    </citation>
    <scope>NUCLEOTIDE SEQUENCE [LARGE SCALE GENOMIC DNA]</scope>
    <source>
        <strain evidence="12 13">DSM 6997</strain>
    </source>
</reference>
<dbReference type="EMBL" id="JMIW01000006">
    <property type="protein sequence ID" value="KEO89142.1"/>
    <property type="molecule type" value="Genomic_DNA"/>
</dbReference>
<evidence type="ECO:0000256" key="2">
    <source>
        <dbReference type="ARBA" id="ARBA00004370"/>
    </source>
</evidence>
<dbReference type="EC" id="2.7.13.3" evidence="3"/>
<dbReference type="InterPro" id="IPR036097">
    <property type="entry name" value="HisK_dim/P_sf"/>
</dbReference>
<dbReference type="InterPro" id="IPR050428">
    <property type="entry name" value="TCS_sensor_his_kinase"/>
</dbReference>
<dbReference type="PRINTS" id="PR00344">
    <property type="entry name" value="BCTRLSENSOR"/>
</dbReference>